<dbReference type="InterPro" id="IPR050291">
    <property type="entry name" value="CDF_Transporter"/>
</dbReference>
<dbReference type="InterPro" id="IPR027469">
    <property type="entry name" value="Cation_efflux_TMD_sf"/>
</dbReference>
<reference evidence="10 11" key="1">
    <citation type="submission" date="2023-07" db="EMBL/GenBank/DDBJ databases">
        <title>Genomic Encyclopedia of Type Strains, Phase IV (KMG-IV): sequencing the most valuable type-strain genomes for metagenomic binning, comparative biology and taxonomic classification.</title>
        <authorList>
            <person name="Goeker M."/>
        </authorList>
    </citation>
    <scope>NUCLEOTIDE SEQUENCE [LARGE SCALE GENOMIC DNA]</scope>
    <source>
        <strain evidence="10 11">DSM 5896</strain>
    </source>
</reference>
<dbReference type="RefSeq" id="WP_307421480.1">
    <property type="nucleotide sequence ID" value="NZ_JAUSVK010000001.1"/>
</dbReference>
<feature type="transmembrane region" description="Helical" evidence="7">
    <location>
        <begin position="57"/>
        <end position="81"/>
    </location>
</feature>
<dbReference type="SUPFAM" id="SSF160240">
    <property type="entry name" value="Cation efflux protein cytoplasmic domain-like"/>
    <property type="match status" value="1"/>
</dbReference>
<evidence type="ECO:0000313" key="11">
    <source>
        <dbReference type="Proteomes" id="UP001237448"/>
    </source>
</evidence>
<organism evidence="10 11">
    <name type="scientific">Labrys monachus</name>
    <dbReference type="NCBI Taxonomy" id="217067"/>
    <lineage>
        <taxon>Bacteria</taxon>
        <taxon>Pseudomonadati</taxon>
        <taxon>Pseudomonadota</taxon>
        <taxon>Alphaproteobacteria</taxon>
        <taxon>Hyphomicrobiales</taxon>
        <taxon>Xanthobacteraceae</taxon>
        <taxon>Labrys</taxon>
    </lineage>
</organism>
<dbReference type="InterPro" id="IPR002524">
    <property type="entry name" value="Cation_efflux"/>
</dbReference>
<evidence type="ECO:0000313" key="10">
    <source>
        <dbReference type="EMBL" id="MDQ0390319.1"/>
    </source>
</evidence>
<dbReference type="Gene3D" id="3.30.70.1350">
    <property type="entry name" value="Cation efflux protein, cytoplasmic domain"/>
    <property type="match status" value="1"/>
</dbReference>
<dbReference type="Proteomes" id="UP001237448">
    <property type="component" value="Unassembled WGS sequence"/>
</dbReference>
<dbReference type="InterPro" id="IPR036837">
    <property type="entry name" value="Cation_efflux_CTD_sf"/>
</dbReference>
<evidence type="ECO:0000256" key="6">
    <source>
        <dbReference type="ARBA" id="ARBA00023136"/>
    </source>
</evidence>
<name>A0ABU0F6T5_9HYPH</name>
<feature type="transmembrane region" description="Helical" evidence="7">
    <location>
        <begin position="154"/>
        <end position="176"/>
    </location>
</feature>
<keyword evidence="11" id="KW-1185">Reference proteome</keyword>
<protein>
    <submittedName>
        <fullName evidence="10">Cation diffusion facilitator family transporter</fullName>
    </submittedName>
</protein>
<evidence type="ECO:0000259" key="9">
    <source>
        <dbReference type="Pfam" id="PF16916"/>
    </source>
</evidence>
<evidence type="ECO:0000256" key="3">
    <source>
        <dbReference type="ARBA" id="ARBA00022448"/>
    </source>
</evidence>
<dbReference type="Gene3D" id="1.20.1510.10">
    <property type="entry name" value="Cation efflux protein transmembrane domain"/>
    <property type="match status" value="1"/>
</dbReference>
<dbReference type="Pfam" id="PF01545">
    <property type="entry name" value="Cation_efflux"/>
    <property type="match status" value="1"/>
</dbReference>
<evidence type="ECO:0000256" key="5">
    <source>
        <dbReference type="ARBA" id="ARBA00022989"/>
    </source>
</evidence>
<accession>A0ABU0F6T5</accession>
<sequence length="454" mass="48251">MPANILDRLGFGGQDHGHSHGGHGHDHGAGGHGHTHGVVDPSIATTAKGIWAIKWSFVILAITAILQLIVVFTSGSVALLADTIHNVGDATTAIPLWIAFVLVRRPPTKVFNYGLGRVEDLAGLLIVLIILFSAVIAGYEAIDRLIHPQAITQLGWVAAAGIIGFLGNEIVAVFRIRVGREIESTALIADGYHARTDGLTSLAVVLGAAGVWAGFPLADPIIGLLITIAIFGIVWQSARAVITRALDGVEPSLADEIHHAGEHVPGVKIVDARARWLGHRLHADVAIAVNDSLPVSEATRLADRLRGELMGHMPALRTATITFAAPDDANIFEVLPHAHGHDHGHGHHHAPEPFIVDGELAKGQLAIVDTPAGERFRLVVASHADGLEAVVVINRPDGRETLPLEAAAGDHHTLESTLAPAEPHEFTAELHLAVPGRQETLHFEMKEPEGHHHS</sequence>
<evidence type="ECO:0000256" key="1">
    <source>
        <dbReference type="ARBA" id="ARBA00004141"/>
    </source>
</evidence>
<comment type="caution">
    <text evidence="10">The sequence shown here is derived from an EMBL/GenBank/DDBJ whole genome shotgun (WGS) entry which is preliminary data.</text>
</comment>
<dbReference type="NCBIfam" id="TIGR01297">
    <property type="entry name" value="CDF"/>
    <property type="match status" value="1"/>
</dbReference>
<feature type="transmembrane region" description="Helical" evidence="7">
    <location>
        <begin position="124"/>
        <end position="142"/>
    </location>
</feature>
<dbReference type="InterPro" id="IPR027470">
    <property type="entry name" value="Cation_efflux_CTD"/>
</dbReference>
<evidence type="ECO:0000256" key="7">
    <source>
        <dbReference type="SAM" id="Phobius"/>
    </source>
</evidence>
<evidence type="ECO:0000256" key="2">
    <source>
        <dbReference type="ARBA" id="ARBA00008114"/>
    </source>
</evidence>
<comment type="similarity">
    <text evidence="2">Belongs to the cation diffusion facilitator (CDF) transporter (TC 2.A.4) family.</text>
</comment>
<dbReference type="SUPFAM" id="SSF161111">
    <property type="entry name" value="Cation efflux protein transmembrane domain-like"/>
    <property type="match status" value="1"/>
</dbReference>
<feature type="transmembrane region" description="Helical" evidence="7">
    <location>
        <begin position="221"/>
        <end position="242"/>
    </location>
</feature>
<dbReference type="EMBL" id="JAUSVK010000001">
    <property type="protein sequence ID" value="MDQ0390319.1"/>
    <property type="molecule type" value="Genomic_DNA"/>
</dbReference>
<dbReference type="PANTHER" id="PTHR43840:SF15">
    <property type="entry name" value="MITOCHONDRIAL METAL TRANSPORTER 1-RELATED"/>
    <property type="match status" value="1"/>
</dbReference>
<keyword evidence="3" id="KW-0813">Transport</keyword>
<dbReference type="Pfam" id="PF16916">
    <property type="entry name" value="ZT_dimer"/>
    <property type="match status" value="1"/>
</dbReference>
<dbReference type="InterPro" id="IPR058533">
    <property type="entry name" value="Cation_efflux_TM"/>
</dbReference>
<keyword evidence="6 7" id="KW-0472">Membrane</keyword>
<comment type="subcellular location">
    <subcellularLocation>
        <location evidence="1">Membrane</location>
        <topology evidence="1">Multi-pass membrane protein</topology>
    </subcellularLocation>
</comment>
<evidence type="ECO:0000259" key="8">
    <source>
        <dbReference type="Pfam" id="PF01545"/>
    </source>
</evidence>
<evidence type="ECO:0000256" key="4">
    <source>
        <dbReference type="ARBA" id="ARBA00022692"/>
    </source>
</evidence>
<proteinExistence type="inferred from homology"/>
<feature type="domain" description="Cation efflux protein transmembrane" evidence="8">
    <location>
        <begin position="55"/>
        <end position="240"/>
    </location>
</feature>
<keyword evidence="5 7" id="KW-1133">Transmembrane helix</keyword>
<dbReference type="PANTHER" id="PTHR43840">
    <property type="entry name" value="MITOCHONDRIAL METAL TRANSPORTER 1-RELATED"/>
    <property type="match status" value="1"/>
</dbReference>
<gene>
    <name evidence="10" type="ORF">J3R73_000111</name>
</gene>
<feature type="domain" description="Cation efflux protein cytoplasmic" evidence="9">
    <location>
        <begin position="254"/>
        <end position="321"/>
    </location>
</feature>
<keyword evidence="4 7" id="KW-0812">Transmembrane</keyword>